<comment type="caution">
    <text evidence="1">The sequence shown here is derived from an EMBL/GenBank/DDBJ whole genome shotgun (WGS) entry which is preliminary data.</text>
</comment>
<protein>
    <submittedName>
        <fullName evidence="1">Uncharacterized protein</fullName>
    </submittedName>
</protein>
<proteinExistence type="predicted"/>
<dbReference type="Gene3D" id="3.90.210.10">
    <property type="entry name" value="Heat-Labile Enterotoxin, subunit A"/>
    <property type="match status" value="1"/>
</dbReference>
<sequence length="791" mass="87920">MKEAQIWADQNGNKELQLPLEKIIEIYNEAWELALEPPSPPKFKSRDEIQAELDSNKINSGSGPISKFINDNIVSDNYHASVKKYYEQFSDFISSNLPKFVTLKALENAAVAGLGRIHMEYRPNRVWTVSDVLLDRLIAAVRRHPQSLMRGQQIPAYFFSMPDGRFGMVGPQGEFKFLSRNALDEHGKLKKEVVLRALGIAFAEDIKGSFKVGCSGDSKNCPSANFQIVQSRSDTGDDALSIKEMMELKIRNIAISSLNKIKEENYNIGTAEVLFRLLPFYEEITKSNLDPNHEFSFSNIAWDVADLAATFIFIGLAGAKAGYKGLKAAAPLLRSAATAGSTRKVSIILRALIDSYKTSSFLRLAGKELTDFILPVFSTKSLVQSASQGAKRVVQKALTHSIAKTEKSIMAAIRRAKPAPKLHAETLRALRTDRFTIEDATRLVGKNPNSHYVDDKKGFIYKGFVFRGDMRAPEEIFGQGFKLRTEIKDIEEVNGFRGGFGGGKDALDIDGRGISTSPFAMTKDHAGADVYGRARGGYTYLVDARELEGYDLYKNAAFARFRNTYEKSTDDAAKHAALSHPRPMEINYGTDIPAEKIIGAFDRNGKYLPNPGYRATEVESLPKALSLATSAWKGARLVSRIKELASSVEQPGPLEDEAHYIAPAAIANLLKRRIEIRDFPKSGRKWHVDPSDGTEKSTITIAHSSGHYDAYINDELVRMPEDENSPFRAISAALNKRADIPDVAVEILREKTAEELRNHAERYVDQLKAHHEARSTRHCPASALMGPNWLN</sequence>
<dbReference type="AlphaFoldDB" id="A0A9X2XCF6"/>
<name>A0A9X2XCF6_9HYPH</name>
<dbReference type="RefSeq" id="WP_261517265.1">
    <property type="nucleotide sequence ID" value="NZ_JAODNV010000045.1"/>
</dbReference>
<organism evidence="1 2">
    <name type="scientific">Chelativorans petroleitrophicus</name>
    <dbReference type="NCBI Taxonomy" id="2975484"/>
    <lineage>
        <taxon>Bacteria</taxon>
        <taxon>Pseudomonadati</taxon>
        <taxon>Pseudomonadota</taxon>
        <taxon>Alphaproteobacteria</taxon>
        <taxon>Hyphomicrobiales</taxon>
        <taxon>Phyllobacteriaceae</taxon>
        <taxon>Chelativorans</taxon>
    </lineage>
</organism>
<evidence type="ECO:0000313" key="2">
    <source>
        <dbReference type="Proteomes" id="UP001149009"/>
    </source>
</evidence>
<accession>A0A9X2XCF6</accession>
<reference evidence="1" key="1">
    <citation type="submission" date="2022-08" db="EMBL/GenBank/DDBJ databases">
        <title>Chelativorans sichuanense sp. nov., a paraffin oil-degrading bacterium isolated from a mixture of oil-based drill cuttings and paddy soil.</title>
        <authorList>
            <person name="Yu J."/>
            <person name="Liu H."/>
            <person name="Chen Q."/>
        </authorList>
    </citation>
    <scope>NUCLEOTIDE SEQUENCE</scope>
    <source>
        <strain evidence="1">SCAU 2101</strain>
    </source>
</reference>
<dbReference type="EMBL" id="JAODNV010000045">
    <property type="protein sequence ID" value="MCT8992321.1"/>
    <property type="molecule type" value="Genomic_DNA"/>
</dbReference>
<keyword evidence="2" id="KW-1185">Reference proteome</keyword>
<dbReference type="Proteomes" id="UP001149009">
    <property type="component" value="Unassembled WGS sequence"/>
</dbReference>
<gene>
    <name evidence="1" type="ORF">NYR54_18970</name>
</gene>
<dbReference type="SUPFAM" id="SSF56399">
    <property type="entry name" value="ADP-ribosylation"/>
    <property type="match status" value="1"/>
</dbReference>
<evidence type="ECO:0000313" key="1">
    <source>
        <dbReference type="EMBL" id="MCT8992321.1"/>
    </source>
</evidence>